<feature type="compositionally biased region" description="Basic and acidic residues" evidence="2">
    <location>
        <begin position="113"/>
        <end position="137"/>
    </location>
</feature>
<dbReference type="InterPro" id="IPR024626">
    <property type="entry name" value="Kri1-like_C"/>
</dbReference>
<dbReference type="GO" id="GO:0000447">
    <property type="term" value="P:endonucleolytic cleavage in ITS1 to separate SSU-rRNA from 5.8S rRNA and LSU-rRNA from tricistronic rRNA transcript (SSU-rRNA, 5.8S rRNA, LSU-rRNA)"/>
    <property type="evidence" value="ECO:0007669"/>
    <property type="project" value="TreeGrafter"/>
</dbReference>
<feature type="compositionally biased region" description="Polar residues" evidence="2">
    <location>
        <begin position="138"/>
        <end position="147"/>
    </location>
</feature>
<gene>
    <name evidence="4" type="ORF">SCODWIG_03219</name>
</gene>
<dbReference type="VEuPathDB" id="FungiDB:SCODWIG_03219"/>
<proteinExistence type="inferred from homology"/>
<comment type="similarity">
    <text evidence="1">Belongs to the KRI1 family.</text>
</comment>
<dbReference type="PANTHER" id="PTHR14490">
    <property type="entry name" value="ZINC FINGER, ZZ TYPE"/>
    <property type="match status" value="1"/>
</dbReference>
<feature type="compositionally biased region" description="Basic and acidic residues" evidence="2">
    <location>
        <begin position="527"/>
        <end position="544"/>
    </location>
</feature>
<feature type="compositionally biased region" description="Basic and acidic residues" evidence="2">
    <location>
        <begin position="156"/>
        <end position="169"/>
    </location>
</feature>
<keyword evidence="5" id="KW-1185">Reference proteome</keyword>
<feature type="compositionally biased region" description="Acidic residues" evidence="2">
    <location>
        <begin position="351"/>
        <end position="368"/>
    </location>
</feature>
<evidence type="ECO:0000259" key="3">
    <source>
        <dbReference type="Pfam" id="PF12936"/>
    </source>
</evidence>
<dbReference type="OrthoDB" id="10252032at2759"/>
<dbReference type="AlphaFoldDB" id="A0A376B9U5"/>
<feature type="region of interest" description="Disordered" evidence="2">
    <location>
        <begin position="250"/>
        <end position="271"/>
    </location>
</feature>
<evidence type="ECO:0000256" key="2">
    <source>
        <dbReference type="SAM" id="MobiDB-lite"/>
    </source>
</evidence>
<evidence type="ECO:0000313" key="4">
    <source>
        <dbReference type="EMBL" id="SSD61458.1"/>
    </source>
</evidence>
<feature type="compositionally biased region" description="Basic residues" evidence="2">
    <location>
        <begin position="545"/>
        <end position="561"/>
    </location>
</feature>
<reference evidence="5" key="1">
    <citation type="submission" date="2018-06" db="EMBL/GenBank/DDBJ databases">
        <authorList>
            <person name="Guldener U."/>
        </authorList>
    </citation>
    <scope>NUCLEOTIDE SEQUENCE [LARGE SCALE GENOMIC DNA]</scope>
    <source>
        <strain evidence="5">UTAD17</strain>
    </source>
</reference>
<dbReference type="PANTHER" id="PTHR14490:SF5">
    <property type="entry name" value="PROTEIN KRI1 HOMOLOG"/>
    <property type="match status" value="1"/>
</dbReference>
<evidence type="ECO:0000256" key="1">
    <source>
        <dbReference type="ARBA" id="ARBA00007473"/>
    </source>
</evidence>
<feature type="region of interest" description="Disordered" evidence="2">
    <location>
        <begin position="518"/>
        <end position="561"/>
    </location>
</feature>
<feature type="region of interest" description="Disordered" evidence="2">
    <location>
        <begin position="102"/>
        <end position="182"/>
    </location>
</feature>
<organism evidence="4 5">
    <name type="scientific">Saccharomycodes ludwigii</name>
    <dbReference type="NCBI Taxonomy" id="36035"/>
    <lineage>
        <taxon>Eukaryota</taxon>
        <taxon>Fungi</taxon>
        <taxon>Dikarya</taxon>
        <taxon>Ascomycota</taxon>
        <taxon>Saccharomycotina</taxon>
        <taxon>Saccharomycetes</taxon>
        <taxon>Saccharomycodales</taxon>
        <taxon>Saccharomycodaceae</taxon>
        <taxon>Saccharomycodes</taxon>
    </lineage>
</organism>
<feature type="region of interest" description="Disordered" evidence="2">
    <location>
        <begin position="418"/>
        <end position="445"/>
    </location>
</feature>
<feature type="domain" description="Kri1-like C-terminal" evidence="3">
    <location>
        <begin position="408"/>
        <end position="508"/>
    </location>
</feature>
<dbReference type="Pfam" id="PF12936">
    <property type="entry name" value="Kri1_C"/>
    <property type="match status" value="1"/>
</dbReference>
<dbReference type="GO" id="GO:0005730">
    <property type="term" value="C:nucleolus"/>
    <property type="evidence" value="ECO:0007669"/>
    <property type="project" value="TreeGrafter"/>
</dbReference>
<dbReference type="GO" id="GO:0030686">
    <property type="term" value="C:90S preribosome"/>
    <property type="evidence" value="ECO:0007669"/>
    <property type="project" value="TreeGrafter"/>
</dbReference>
<accession>A0A376B9U5</accession>
<protein>
    <submittedName>
        <fullName evidence="4">Related to Protein KRI1</fullName>
    </submittedName>
</protein>
<dbReference type="Proteomes" id="UP000262825">
    <property type="component" value="Unassembled WGS sequence"/>
</dbReference>
<dbReference type="Pfam" id="PF05178">
    <property type="entry name" value="Kri1"/>
    <property type="match status" value="1"/>
</dbReference>
<evidence type="ECO:0000313" key="5">
    <source>
        <dbReference type="Proteomes" id="UP000262825"/>
    </source>
</evidence>
<feature type="compositionally biased region" description="Basic and acidic residues" evidence="2">
    <location>
        <begin position="378"/>
        <end position="393"/>
    </location>
</feature>
<sequence>MPRRKSKKSVENQTVEEEEQAFPSDASSTSEEEDDFGELITEEVESNINKVLTAIKSKDPSLFDSKVKFFEEPEVAVSKMEEQKPKHKPIYLKDYHRMNLLSGTANDDDDTENVEKPKTYIEEQYENKREILDEINKQFHNNSSDTNESADDEEDFLTKKKPEPSESKRKTVVLPDPEKEGEEHFLNEFLQQQAWIPKNGEKTANGVIVEGIEDDEEFDNAVEKFENAYNFRYEDPTSSEIISYARNQATLRRSQTSSRRTKRDLQKEEKTKKNDIFDKKLQKKKLEKIHQVNDVIENLQKEYGQKINPELVEKITNTLMHGDFDNSSWDAVIGELFNDDFYSGKGKPEWGPDDEIMGEFYQDDEEKENQEQEATIEDEPKKSQRKSKLEEKREKKKQKKEIQDSIDNAIEKNKLLLIDEVREEEEKENNEKRGRSKNKDTETKFKYREVSPESFGLTTKEIFAADDTALNDYVSLKKFAPYRAKNLRDKDKRKVTKSKRVREWRKKVFKNEAGLTDNDNIISLPIDSEKQRENDEDLIEQHEQNKKHKTGKKKHRHHKKK</sequence>
<feature type="compositionally biased region" description="Basic and acidic residues" evidence="2">
    <location>
        <begin position="429"/>
        <end position="445"/>
    </location>
</feature>
<name>A0A376B9U5_9ASCO</name>
<feature type="region of interest" description="Disordered" evidence="2">
    <location>
        <begin position="343"/>
        <end position="404"/>
    </location>
</feature>
<dbReference type="EMBL" id="UFAJ01000710">
    <property type="protein sequence ID" value="SSD61458.1"/>
    <property type="molecule type" value="Genomic_DNA"/>
</dbReference>
<feature type="region of interest" description="Disordered" evidence="2">
    <location>
        <begin position="1"/>
        <end position="36"/>
    </location>
</feature>
<dbReference type="InterPro" id="IPR018034">
    <property type="entry name" value="Kri1"/>
</dbReference>